<keyword evidence="1" id="KW-0472">Membrane</keyword>
<feature type="domain" description="EGF-like" evidence="3">
    <location>
        <begin position="533"/>
        <end position="569"/>
    </location>
</feature>
<dbReference type="InterPro" id="IPR005127">
    <property type="entry name" value="Giardia_VSP"/>
</dbReference>
<evidence type="ECO:0000313" key="4">
    <source>
        <dbReference type="EMBL" id="EFO63170.1"/>
    </source>
</evidence>
<evidence type="ECO:0000256" key="2">
    <source>
        <dbReference type="SAM" id="SignalP"/>
    </source>
</evidence>
<sequence>MPLSSLFLMLIYLLGGISSEETSIYRNGFGTLCREAVQNCLYNKCLQKSSNTFLCVECESGFVPINGKCVSTTIETVQKAGCVTLSASGWCTKCGQDYFLFYGGCYEWTGDWKISICDRAENGVCKDCGKGSITSRALVFTNPNMGSPERCIYCGDTIGFGGYSGISGCLFCTPSRLKQSTVADCYACLDQQNTCPYDHQCRRVNEGAQRGTCGYCLETHLWSAYSCYAINTPAGNNICLPKNVMKMYKRSLCTHCTNSSEVPYNGLCVPEAGYRNICTKNPNTGVCTKCSDRGRTQHYLFYGGCYIHILDPICQKVENNVCVQCKSDNQEVFTKENGCWRCGDTQHGGIEGCQRCEMKDETLQCLECNDLYLSLDKKNCLEKCPDGQIGTFSPSTSIHTCTCDNGFYLEDENCIKCVIDNCAKCDKSACNECMYGYALFNNQCKETRCQDPNCEICESKTLCIKCISTHSLDQNGLCVKDCLSSAGYYKDIVGGVSRCVKCTLDGCATCESADKCKTCKNEFYLESQEGCKPCSSECATCSSSTTGDCTSCPAKRRLQYSDDTKGSCVSQCVKDNSCAECGLTIDGTSYCSQCVKSTEYPRNGVCTSTNSRATGITCTTVVDGQCIVCGSSSFRLNGGCYTSTLLPGKAVCTTESNGWCDSTVAGYGITYNGTLRTCPENCKVCTDGSCSSCNRGFYPENGVCNACPEGCATCPHGRACFDCLAGYYFSENICKACHKAIPNCNLCMVPEDAVSPVCLDHSNTPRKSALSAKAISGIAIGAVVVVGTVAAVLVWLFVFRKKN</sequence>
<keyword evidence="2" id="KW-0732">Signal</keyword>
<feature type="domain" description="EGF-like" evidence="3">
    <location>
        <begin position="677"/>
        <end position="705"/>
    </location>
</feature>
<evidence type="ECO:0000259" key="3">
    <source>
        <dbReference type="SMART" id="SM00181"/>
    </source>
</evidence>
<gene>
    <name evidence="4" type="ORF">GLP15_1006</name>
</gene>
<proteinExistence type="predicted"/>
<dbReference type="SUPFAM" id="SSF57184">
    <property type="entry name" value="Growth factor receptor domain"/>
    <property type="match status" value="3"/>
</dbReference>
<dbReference type="Gene3D" id="2.10.220.10">
    <property type="entry name" value="Hormone Receptor, Insulin-like Growth Factor Receptor 1, Chain A, domain 2"/>
    <property type="match status" value="1"/>
</dbReference>
<dbReference type="PANTHER" id="PTHR23275">
    <property type="entry name" value="CABRIOLET.-RELATED"/>
    <property type="match status" value="1"/>
</dbReference>
<dbReference type="OrthoDB" id="10268124at2759"/>
<feature type="domain" description="EGF-like" evidence="3">
    <location>
        <begin position="706"/>
        <end position="735"/>
    </location>
</feature>
<feature type="domain" description="EGF-like" evidence="3">
    <location>
        <begin position="367"/>
        <end position="415"/>
    </location>
</feature>
<comment type="caution">
    <text evidence="4">The sequence shown here is derived from an EMBL/GenBank/DDBJ whole genome shotgun (WGS) entry which is preliminary data.</text>
</comment>
<dbReference type="InterPro" id="IPR000742">
    <property type="entry name" value="EGF"/>
</dbReference>
<evidence type="ECO:0000256" key="1">
    <source>
        <dbReference type="SAM" id="Phobius"/>
    </source>
</evidence>
<feature type="transmembrane region" description="Helical" evidence="1">
    <location>
        <begin position="774"/>
        <end position="799"/>
    </location>
</feature>
<keyword evidence="1" id="KW-0812">Transmembrane</keyword>
<evidence type="ECO:0000313" key="5">
    <source>
        <dbReference type="Proteomes" id="UP000008974"/>
    </source>
</evidence>
<dbReference type="PANTHER" id="PTHR23275:SF100">
    <property type="entry name" value="EGF-LIKE DOMAIN-CONTAINING PROTEIN"/>
    <property type="match status" value="1"/>
</dbReference>
<dbReference type="InterPro" id="IPR006212">
    <property type="entry name" value="Furin_repeat"/>
</dbReference>
<reference evidence="4 5" key="1">
    <citation type="journal article" date="2010" name="BMC Genomics">
        <title>Genome analysis and comparative genomics of a Giardia intestinalis assemblage E isolate.</title>
        <authorList>
            <person name="Jerlstrom-Hultqvist J."/>
            <person name="Franzen O."/>
            <person name="Ankarklev J."/>
            <person name="Xu F."/>
            <person name="Nohynkova E."/>
            <person name="Andersson J.O."/>
            <person name="Svard S.G."/>
            <person name="Andersson B."/>
        </authorList>
    </citation>
    <scope>NUCLEOTIDE SEQUENCE [LARGE SCALE GENOMIC DNA]</scope>
    <source>
        <strain evidence="4 5">P15</strain>
    </source>
</reference>
<dbReference type="Pfam" id="PF03302">
    <property type="entry name" value="VSP"/>
    <property type="match status" value="1"/>
</dbReference>
<feature type="domain" description="EGF-like" evidence="3">
    <location>
        <begin position="448"/>
        <end position="479"/>
    </location>
</feature>
<dbReference type="SMART" id="SM00261">
    <property type="entry name" value="FU"/>
    <property type="match status" value="5"/>
</dbReference>
<dbReference type="SMART" id="SM00181">
    <property type="entry name" value="EGF"/>
    <property type="match status" value="7"/>
</dbReference>
<protein>
    <submittedName>
        <fullName evidence="4">High cysteine membrane VSP-like protein</fullName>
    </submittedName>
</protein>
<dbReference type="AlphaFoldDB" id="E1F326"/>
<organism evidence="4 5">
    <name type="scientific">Giardia intestinalis (strain P15)</name>
    <name type="common">Giardia lamblia</name>
    <dbReference type="NCBI Taxonomy" id="658858"/>
    <lineage>
        <taxon>Eukaryota</taxon>
        <taxon>Metamonada</taxon>
        <taxon>Diplomonadida</taxon>
        <taxon>Hexamitidae</taxon>
        <taxon>Giardiinae</taxon>
        <taxon>Giardia</taxon>
    </lineage>
</organism>
<keyword evidence="1" id="KW-1133">Transmembrane helix</keyword>
<feature type="chain" id="PRO_5003144985" evidence="2">
    <location>
        <begin position="20"/>
        <end position="803"/>
    </location>
</feature>
<name>E1F326_GIAIA</name>
<dbReference type="InterPro" id="IPR009030">
    <property type="entry name" value="Growth_fac_rcpt_cys_sf"/>
</dbReference>
<feature type="signal peptide" evidence="2">
    <location>
        <begin position="1"/>
        <end position="19"/>
    </location>
</feature>
<dbReference type="InterPro" id="IPR052798">
    <property type="entry name" value="Giardia_VSA"/>
</dbReference>
<feature type="domain" description="EGF-like" evidence="3">
    <location>
        <begin position="501"/>
        <end position="532"/>
    </location>
</feature>
<dbReference type="Proteomes" id="UP000008974">
    <property type="component" value="Unassembled WGS sequence"/>
</dbReference>
<accession>E1F326</accession>
<dbReference type="VEuPathDB" id="GiardiaDB:GLP15_1006"/>
<feature type="domain" description="EGF-like" evidence="3">
    <location>
        <begin position="32"/>
        <end position="70"/>
    </location>
</feature>
<dbReference type="EMBL" id="ACVC01000142">
    <property type="protein sequence ID" value="EFO63170.1"/>
    <property type="molecule type" value="Genomic_DNA"/>
</dbReference>
<dbReference type="OMA" id="YLEDENC"/>